<reference evidence="2" key="1">
    <citation type="submission" date="2022-11" db="UniProtKB">
        <authorList>
            <consortium name="WormBaseParasite"/>
        </authorList>
    </citation>
    <scope>IDENTIFICATION</scope>
</reference>
<sequence>MDHEPLPPFFWINWNRHLATQYMLNMIYCEKEHGKNGSSTLPELCQQWNCLPKQHQIPDHLCRLG</sequence>
<protein>
    <submittedName>
        <fullName evidence="2">Uncharacterized protein</fullName>
    </submittedName>
</protein>
<proteinExistence type="predicted"/>
<dbReference type="WBParaSite" id="nRc.2.0.1.t34652-RA">
    <property type="protein sequence ID" value="nRc.2.0.1.t34652-RA"/>
    <property type="gene ID" value="nRc.2.0.1.g34652"/>
</dbReference>
<evidence type="ECO:0000313" key="1">
    <source>
        <dbReference type="Proteomes" id="UP000887565"/>
    </source>
</evidence>
<organism evidence="1 2">
    <name type="scientific">Romanomermis culicivorax</name>
    <name type="common">Nematode worm</name>
    <dbReference type="NCBI Taxonomy" id="13658"/>
    <lineage>
        <taxon>Eukaryota</taxon>
        <taxon>Metazoa</taxon>
        <taxon>Ecdysozoa</taxon>
        <taxon>Nematoda</taxon>
        <taxon>Enoplea</taxon>
        <taxon>Dorylaimia</taxon>
        <taxon>Mermithida</taxon>
        <taxon>Mermithoidea</taxon>
        <taxon>Mermithidae</taxon>
        <taxon>Romanomermis</taxon>
    </lineage>
</organism>
<keyword evidence="1" id="KW-1185">Reference proteome</keyword>
<accession>A0A915K7D2</accession>
<name>A0A915K7D2_ROMCU</name>
<evidence type="ECO:0000313" key="2">
    <source>
        <dbReference type="WBParaSite" id="nRc.2.0.1.t34652-RA"/>
    </source>
</evidence>
<dbReference type="AlphaFoldDB" id="A0A915K7D2"/>
<dbReference type="Proteomes" id="UP000887565">
    <property type="component" value="Unplaced"/>
</dbReference>